<organism evidence="2 3">
    <name type="scientific">Lysinibacillus zambalensis</name>
    <dbReference type="NCBI Taxonomy" id="3160866"/>
    <lineage>
        <taxon>Bacteria</taxon>
        <taxon>Bacillati</taxon>
        <taxon>Bacillota</taxon>
        <taxon>Bacilli</taxon>
        <taxon>Bacillales</taxon>
        <taxon>Bacillaceae</taxon>
        <taxon>Lysinibacillus</taxon>
    </lineage>
</organism>
<feature type="coiled-coil region" evidence="1">
    <location>
        <begin position="140"/>
        <end position="167"/>
    </location>
</feature>
<evidence type="ECO:0000313" key="2">
    <source>
        <dbReference type="EMBL" id="MEQ6353716.1"/>
    </source>
</evidence>
<comment type="caution">
    <text evidence="2">The sequence shown here is derived from an EMBL/GenBank/DDBJ whole genome shotgun (WGS) entry which is preliminary data.</text>
</comment>
<dbReference type="RefSeq" id="WP_349658484.1">
    <property type="nucleotide sequence ID" value="NZ_JBEGDG010000002.1"/>
</dbReference>
<name>A0ABV1MMK0_9BACI</name>
<evidence type="ECO:0000256" key="1">
    <source>
        <dbReference type="SAM" id="Coils"/>
    </source>
</evidence>
<protein>
    <submittedName>
        <fullName evidence="2">Uncharacterized protein</fullName>
    </submittedName>
</protein>
<gene>
    <name evidence="2" type="ORF">ABNX05_03745</name>
</gene>
<dbReference type="EMBL" id="JBEGDG010000002">
    <property type="protein sequence ID" value="MEQ6353716.1"/>
    <property type="molecule type" value="Genomic_DNA"/>
</dbReference>
<evidence type="ECO:0000313" key="3">
    <source>
        <dbReference type="Proteomes" id="UP001478862"/>
    </source>
</evidence>
<accession>A0ABV1MMK0</accession>
<sequence>MEISISKLKKGDIIMKKPIKKSWMIASALTIGMAVLTPLQAGATSVKPTNGVTVQIEQQITGTITGFNIDGSGVYLKGRDGKNYYISFYKFSKEQREKMNLVEGQEITVEGGVVESHTDFYTFEVYKNEKLPKEVTNEDLTKLEKMFNEVAKLEKNLEAEMGELTREEFDKKFEEITKIYEAMYKIERPYTIASWQPQPFEEYLEIYGLSKKNIIIAENDKKELKAIYEEWVELEKDVQIDEANKKMEKFHKILKPYYDQLYPLPTFEEYIGGIKLDISAEDLAKLKTIYEDIRKAKGDDNDNYKLTRKLWDEFYNIIDQFSILPTFEKYMAVYQFKVNKADRKHLKQLYEEILKLDKKEEQAKIKEKWEAFNTILEPYIKANKDILISASKLTINGQEFLPH</sequence>
<keyword evidence="1" id="KW-0175">Coiled coil</keyword>
<reference evidence="2 3" key="1">
    <citation type="submission" date="2024-06" db="EMBL/GenBank/DDBJ databases">
        <title>Lysinibacillus zambalefons sp. nov., a Novel Firmicute Isolated from the Poon Bato Zambales Hyperalkaline Spring.</title>
        <authorList>
            <person name="Aja J.A."/>
            <person name="Lazaro J.E.H."/>
            <person name="Llorin L.D."/>
            <person name="Lim K.R."/>
            <person name="Teodosio J."/>
            <person name="Dalisay D.S."/>
        </authorList>
    </citation>
    <scope>NUCLEOTIDE SEQUENCE [LARGE SCALE GENOMIC DNA]</scope>
    <source>
        <strain evidence="2 3">M3</strain>
    </source>
</reference>
<keyword evidence="3" id="KW-1185">Reference proteome</keyword>
<dbReference type="Proteomes" id="UP001478862">
    <property type="component" value="Unassembled WGS sequence"/>
</dbReference>
<proteinExistence type="predicted"/>